<dbReference type="PANTHER" id="PTHR31286:SF99">
    <property type="entry name" value="DUF4283 DOMAIN-CONTAINING PROTEIN"/>
    <property type="match status" value="1"/>
</dbReference>
<feature type="region of interest" description="Disordered" evidence="2">
    <location>
        <begin position="1"/>
        <end position="67"/>
    </location>
</feature>
<dbReference type="InterPro" id="IPR001878">
    <property type="entry name" value="Znf_CCHC"/>
</dbReference>
<dbReference type="PROSITE" id="PS50158">
    <property type="entry name" value="ZF_CCHC"/>
    <property type="match status" value="1"/>
</dbReference>
<feature type="domain" description="CCHC-type" evidence="3">
    <location>
        <begin position="225"/>
        <end position="238"/>
    </location>
</feature>
<dbReference type="Proteomes" id="UP001327560">
    <property type="component" value="Chromosome 7"/>
</dbReference>
<dbReference type="AlphaFoldDB" id="A0AAQ3QLG9"/>
<reference evidence="4 5" key="1">
    <citation type="submission" date="2023-10" db="EMBL/GenBank/DDBJ databases">
        <title>Chromosome-scale genome assembly provides insights into flower coloration mechanisms of Canna indica.</title>
        <authorList>
            <person name="Li C."/>
        </authorList>
    </citation>
    <scope>NUCLEOTIDE SEQUENCE [LARGE SCALE GENOMIC DNA]</scope>
    <source>
        <tissue evidence="4">Flower</tissue>
    </source>
</reference>
<dbReference type="GO" id="GO:0003676">
    <property type="term" value="F:nucleic acid binding"/>
    <property type="evidence" value="ECO:0007669"/>
    <property type="project" value="InterPro"/>
</dbReference>
<feature type="compositionally biased region" description="Polar residues" evidence="2">
    <location>
        <begin position="1"/>
        <end position="10"/>
    </location>
</feature>
<dbReference type="PANTHER" id="PTHR31286">
    <property type="entry name" value="GLYCINE-RICH CELL WALL STRUCTURAL PROTEIN 1.8-LIKE"/>
    <property type="match status" value="1"/>
</dbReference>
<evidence type="ECO:0000313" key="5">
    <source>
        <dbReference type="Proteomes" id="UP001327560"/>
    </source>
</evidence>
<evidence type="ECO:0000256" key="1">
    <source>
        <dbReference type="PROSITE-ProRule" id="PRU00047"/>
    </source>
</evidence>
<keyword evidence="1" id="KW-0863">Zinc-finger</keyword>
<feature type="compositionally biased region" description="Basic and acidic residues" evidence="2">
    <location>
        <begin position="20"/>
        <end position="29"/>
    </location>
</feature>
<gene>
    <name evidence="4" type="ORF">Cni_G22241</name>
</gene>
<evidence type="ECO:0000313" key="4">
    <source>
        <dbReference type="EMBL" id="WOL13471.1"/>
    </source>
</evidence>
<evidence type="ECO:0000259" key="3">
    <source>
        <dbReference type="PROSITE" id="PS50158"/>
    </source>
</evidence>
<keyword evidence="5" id="KW-1185">Reference proteome</keyword>
<dbReference type="EMBL" id="CP136896">
    <property type="protein sequence ID" value="WOL13471.1"/>
    <property type="molecule type" value="Genomic_DNA"/>
</dbReference>
<accession>A0AAQ3QLG9</accession>
<name>A0AAQ3QLG9_9LILI</name>
<evidence type="ECO:0000256" key="2">
    <source>
        <dbReference type="SAM" id="MobiDB-lite"/>
    </source>
</evidence>
<feature type="compositionally biased region" description="Basic and acidic residues" evidence="2">
    <location>
        <begin position="42"/>
        <end position="67"/>
    </location>
</feature>
<organism evidence="4 5">
    <name type="scientific">Canna indica</name>
    <name type="common">Indian-shot</name>
    <dbReference type="NCBI Taxonomy" id="4628"/>
    <lineage>
        <taxon>Eukaryota</taxon>
        <taxon>Viridiplantae</taxon>
        <taxon>Streptophyta</taxon>
        <taxon>Embryophyta</taxon>
        <taxon>Tracheophyta</taxon>
        <taxon>Spermatophyta</taxon>
        <taxon>Magnoliopsida</taxon>
        <taxon>Liliopsida</taxon>
        <taxon>Zingiberales</taxon>
        <taxon>Cannaceae</taxon>
        <taxon>Canna</taxon>
    </lineage>
</organism>
<proteinExistence type="predicted"/>
<keyword evidence="1" id="KW-0479">Metal-binding</keyword>
<sequence length="343" mass="39668">MSETLATRATSRAFIPKPKKPPDPSDPRAEIASSSKIILPPDVRKESADREDKADREQAVQQKRMEGMQKKLPSSWAGLFNMARKEVEWKSLKDLNAKIERIQESSKWKVFIAEEDLEKVRNECKLILYEFFQPLKGVISVIPVWIQLPVLPLEFMHELILPQIATAIGKPVKIDDVTLSRKRGKFARICILLDIKKPIQQGIWVETEKEFIFQSIAYENLPKLCFSCGKVGHYEQECEVERAGKSEKKEEKHEGKEIEIVEDIYGPWIQVQKRKRNGVKNSNKNEGLMKNSFMILNNPTFEKSEDQEKSSVDKGKNIKKEDNVLKKMEVDKNVTAFRWKEIN</sequence>
<keyword evidence="1" id="KW-0862">Zinc</keyword>
<dbReference type="InterPro" id="IPR040256">
    <property type="entry name" value="At4g02000-like"/>
</dbReference>
<dbReference type="GO" id="GO:0008270">
    <property type="term" value="F:zinc ion binding"/>
    <property type="evidence" value="ECO:0007669"/>
    <property type="project" value="UniProtKB-KW"/>
</dbReference>
<protein>
    <recommendedName>
        <fullName evidence="3">CCHC-type domain-containing protein</fullName>
    </recommendedName>
</protein>